<comment type="subcellular location">
    <subcellularLocation>
        <location evidence="1">Bacterial flagellum</location>
    </subcellularLocation>
    <subcellularLocation>
        <location evidence="2">Secreted</location>
    </subcellularLocation>
</comment>
<dbReference type="PANTHER" id="PTHR30033">
    <property type="entry name" value="FLAGELLAR HOOK-ASSOCIATED PROTEIN 1"/>
    <property type="match status" value="1"/>
</dbReference>
<gene>
    <name evidence="11" type="primary">flgK</name>
    <name evidence="11" type="ORF">ACD661_05150</name>
</gene>
<keyword evidence="6" id="KW-0975">Bacterial flagellum</keyword>
<dbReference type="Pfam" id="PF06429">
    <property type="entry name" value="Flg_bbr_C"/>
    <property type="match status" value="1"/>
</dbReference>
<evidence type="ECO:0000259" key="9">
    <source>
        <dbReference type="Pfam" id="PF21158"/>
    </source>
</evidence>
<evidence type="ECO:0000259" key="7">
    <source>
        <dbReference type="Pfam" id="PF00460"/>
    </source>
</evidence>
<organism evidence="11 12">
    <name type="scientific">Legionella lytica</name>
    <dbReference type="NCBI Taxonomy" id="96232"/>
    <lineage>
        <taxon>Bacteria</taxon>
        <taxon>Pseudomonadati</taxon>
        <taxon>Pseudomonadota</taxon>
        <taxon>Gammaproteobacteria</taxon>
        <taxon>Legionellales</taxon>
        <taxon>Legionellaceae</taxon>
        <taxon>Legionella</taxon>
    </lineage>
</organism>
<protein>
    <recommendedName>
        <fullName evidence="4">Flagellar hook-associated protein 1</fullName>
    </recommendedName>
</protein>
<proteinExistence type="inferred from homology"/>
<dbReference type="Pfam" id="PF00460">
    <property type="entry name" value="Flg_bb_rod"/>
    <property type="match status" value="1"/>
</dbReference>
<dbReference type="InterPro" id="IPR002371">
    <property type="entry name" value="FlgK"/>
</dbReference>
<comment type="similarity">
    <text evidence="3">Belongs to the flagella basal body rod proteins family.</text>
</comment>
<feature type="domain" description="Flagellar basal-body/hook protein C-terminal" evidence="8">
    <location>
        <begin position="608"/>
        <end position="644"/>
    </location>
</feature>
<dbReference type="Proteomes" id="UP001615550">
    <property type="component" value="Unassembled WGS sequence"/>
</dbReference>
<dbReference type="InterPro" id="IPR019776">
    <property type="entry name" value="Flagellar_basal_body_rod_CS"/>
</dbReference>
<evidence type="ECO:0000256" key="4">
    <source>
        <dbReference type="ARBA" id="ARBA00016244"/>
    </source>
</evidence>
<evidence type="ECO:0000256" key="3">
    <source>
        <dbReference type="ARBA" id="ARBA00009677"/>
    </source>
</evidence>
<dbReference type="InterPro" id="IPR001444">
    <property type="entry name" value="Flag_bb_rod_N"/>
</dbReference>
<evidence type="ECO:0000256" key="2">
    <source>
        <dbReference type="ARBA" id="ARBA00004613"/>
    </source>
</evidence>
<dbReference type="Pfam" id="PF21158">
    <property type="entry name" value="flgK_1st_1"/>
    <property type="match status" value="1"/>
</dbReference>
<evidence type="ECO:0000313" key="11">
    <source>
        <dbReference type="EMBL" id="MFJ1267945.1"/>
    </source>
</evidence>
<feature type="domain" description="Flagellar hook-associated protein FlgK helical" evidence="10">
    <location>
        <begin position="92"/>
        <end position="319"/>
    </location>
</feature>
<dbReference type="InterPro" id="IPR053927">
    <property type="entry name" value="FlgK_helical"/>
</dbReference>
<dbReference type="PROSITE" id="PS00588">
    <property type="entry name" value="FLAGELLA_BB_ROD"/>
    <property type="match status" value="1"/>
</dbReference>
<evidence type="ECO:0000259" key="8">
    <source>
        <dbReference type="Pfam" id="PF06429"/>
    </source>
</evidence>
<sequence length="649" mass="69537">MSILSIAYSGLNAFQYALDVTANNIANQRTPGYSKQSILLTNSMSERYGGVYVGTGVSITSIYRNADQFANTQMRAALSTRSQYEAFYNQASQIDQLISQNGSSISAAMQSFFDSFNQLNNAPDSAASRGVALSQSQLLVQQFNFLQSNLDQIQENTTAQITMIANRINQIGADLVSFNEEIMGNPTSPELLDQRDQLLKELAEFSDLTVIVQDNGTVNVGIGSGEMLVVGPNQRTLSVQFDPLNTLGTRVLLGSGAGQLDISAELTTGTLGGLMSYESNIIGQTSQTVGLMAIGLAQTFNAQNKLGMDLYNQVGQNYFTDYNSSAVQLKRSISATDNVGTGVLSVAISDLSQMKLSDYQLVVNDTGTNEVRLIRQSDGTSMTLNWSSNPPAPPAGQIEVDGMTITVDDISKLVNNDSYSLIPTRGAARDLELLVSDPNLMALAAPVRTSAATSNTGVGKIALGTVFNTSGVADQYAINFTSPTEFNVVDVTTGTTVAGPLPFTPNMDNVVQIPDATNPSYSVVISGMPNAGDSFTAEYNQGGFGDNTNGLLLAGIQQAQLFDGGNESLFDCYSDLLSSVGSQTRQAKTRYDAFDVLYKQAVYFQESKSGVNLDEEAANLLRLEQAYAAAGKLVEVSNQMMQVLFEMMR</sequence>
<feature type="domain" description="Flagellar basal body rod protein N-terminal" evidence="7">
    <location>
        <begin position="6"/>
        <end position="33"/>
    </location>
</feature>
<reference evidence="11 12" key="1">
    <citation type="submission" date="2024-08" db="EMBL/GenBank/DDBJ databases">
        <title>Draft Genome Sequence of Legionella lytica strain DSB2004, Isolated From a Fire Sprinkler System.</title>
        <authorList>
            <person name="Everhart A.D."/>
            <person name="Kidane D.T."/>
            <person name="Farone A.L."/>
            <person name="Farone M.B."/>
        </authorList>
    </citation>
    <scope>NUCLEOTIDE SEQUENCE [LARGE SCALE GENOMIC DNA]</scope>
    <source>
        <strain evidence="11 12">DSB2004</strain>
    </source>
</reference>
<dbReference type="NCBIfam" id="TIGR02492">
    <property type="entry name" value="flgK_ends"/>
    <property type="match status" value="1"/>
</dbReference>
<keyword evidence="11" id="KW-0966">Cell projection</keyword>
<dbReference type="EMBL" id="JBGORX010000001">
    <property type="protein sequence ID" value="MFJ1267945.1"/>
    <property type="molecule type" value="Genomic_DNA"/>
</dbReference>
<evidence type="ECO:0000313" key="12">
    <source>
        <dbReference type="Proteomes" id="UP001615550"/>
    </source>
</evidence>
<dbReference type="SUPFAM" id="SSF64518">
    <property type="entry name" value="Phase 1 flagellin"/>
    <property type="match status" value="1"/>
</dbReference>
<keyword evidence="12" id="KW-1185">Reference proteome</keyword>
<dbReference type="Pfam" id="PF22638">
    <property type="entry name" value="FlgK_D1"/>
    <property type="match status" value="1"/>
</dbReference>
<feature type="domain" description="Flagellar hook-associated protein 1 D2-like" evidence="9">
    <location>
        <begin position="334"/>
        <end position="421"/>
    </location>
</feature>
<accession>A0ABW8D9I2</accession>
<keyword evidence="11" id="KW-0282">Flagellum</keyword>
<dbReference type="RefSeq" id="WP_400186776.1">
    <property type="nucleotide sequence ID" value="NZ_JBGORX010000001.1"/>
</dbReference>
<keyword evidence="5" id="KW-0964">Secreted</keyword>
<keyword evidence="11" id="KW-0969">Cilium</keyword>
<comment type="caution">
    <text evidence="11">The sequence shown here is derived from an EMBL/GenBank/DDBJ whole genome shotgun (WGS) entry which is preliminary data.</text>
</comment>
<dbReference type="PANTHER" id="PTHR30033:SF1">
    <property type="entry name" value="FLAGELLAR HOOK-ASSOCIATED PROTEIN 1"/>
    <property type="match status" value="1"/>
</dbReference>
<evidence type="ECO:0000256" key="5">
    <source>
        <dbReference type="ARBA" id="ARBA00022525"/>
    </source>
</evidence>
<evidence type="ECO:0000256" key="1">
    <source>
        <dbReference type="ARBA" id="ARBA00004365"/>
    </source>
</evidence>
<dbReference type="InterPro" id="IPR010930">
    <property type="entry name" value="Flg_bb/hook_C_dom"/>
</dbReference>
<dbReference type="PRINTS" id="PR01005">
    <property type="entry name" value="FLGHOOKAP1"/>
</dbReference>
<dbReference type="InterPro" id="IPR049119">
    <property type="entry name" value="FlgK_D2-like"/>
</dbReference>
<evidence type="ECO:0000259" key="10">
    <source>
        <dbReference type="Pfam" id="PF22638"/>
    </source>
</evidence>
<evidence type="ECO:0000256" key="6">
    <source>
        <dbReference type="ARBA" id="ARBA00023143"/>
    </source>
</evidence>
<name>A0ABW8D9I2_9GAMM</name>